<accession>A0A067H5E3</accession>
<dbReference type="EMBL" id="KK784873">
    <property type="protein sequence ID" value="KDO87089.1"/>
    <property type="molecule type" value="Genomic_DNA"/>
</dbReference>
<name>A0A067H5E3_CITSI</name>
<proteinExistence type="predicted"/>
<dbReference type="SMR" id="A0A067H5E3"/>
<evidence type="ECO:0000256" key="2">
    <source>
        <dbReference type="SAM" id="MobiDB-lite"/>
    </source>
</evidence>
<sequence>MATGNRTGVYRKKRDSLKSARAPLSSSASGSAGPVIEMVSGSLLRSNRSSYAPLSTEDPGPSSSDAFSVGLPPAWVDDAEEIANLSSFGDGKQDQHMIEILTYEITDLLRGSEKRLDKLSAAGSSEDSNLRKNVQHSLATDLQNHSMDLRKNHSTYLKHLQQQKEGCDGVDLEMNFNEDKYRLEDDGFSDGGFDAHQMMKLNNCRKSSSFPEIINPLTKA</sequence>
<evidence type="ECO:0008006" key="5">
    <source>
        <dbReference type="Google" id="ProtNLM"/>
    </source>
</evidence>
<keyword evidence="1" id="KW-0813">Transport</keyword>
<keyword evidence="4" id="KW-1185">Reference proteome</keyword>
<dbReference type="InterPro" id="IPR010989">
    <property type="entry name" value="SNARE"/>
</dbReference>
<organism evidence="3 4">
    <name type="scientific">Citrus sinensis</name>
    <name type="common">Sweet orange</name>
    <name type="synonym">Citrus aurantium var. sinensis</name>
    <dbReference type="NCBI Taxonomy" id="2711"/>
    <lineage>
        <taxon>Eukaryota</taxon>
        <taxon>Viridiplantae</taxon>
        <taxon>Streptophyta</taxon>
        <taxon>Embryophyta</taxon>
        <taxon>Tracheophyta</taxon>
        <taxon>Spermatophyta</taxon>
        <taxon>Magnoliopsida</taxon>
        <taxon>eudicotyledons</taxon>
        <taxon>Gunneridae</taxon>
        <taxon>Pentapetalae</taxon>
        <taxon>rosids</taxon>
        <taxon>malvids</taxon>
        <taxon>Sapindales</taxon>
        <taxon>Rutaceae</taxon>
        <taxon>Aurantioideae</taxon>
        <taxon>Citrus</taxon>
    </lineage>
</organism>
<dbReference type="Gene3D" id="1.20.58.70">
    <property type="match status" value="1"/>
</dbReference>
<dbReference type="STRING" id="2711.A0A067H5E3"/>
<evidence type="ECO:0000256" key="1">
    <source>
        <dbReference type="ARBA" id="ARBA00022927"/>
    </source>
</evidence>
<dbReference type="GO" id="GO:0015031">
    <property type="term" value="P:protein transport"/>
    <property type="evidence" value="ECO:0007669"/>
    <property type="project" value="UniProtKB-KW"/>
</dbReference>
<feature type="compositionally biased region" description="Low complexity" evidence="2">
    <location>
        <begin position="19"/>
        <end position="34"/>
    </location>
</feature>
<dbReference type="GO" id="GO:0016192">
    <property type="term" value="P:vesicle-mediated transport"/>
    <property type="evidence" value="ECO:0007669"/>
    <property type="project" value="InterPro"/>
</dbReference>
<gene>
    <name evidence="3" type="ORF">CISIN_1g027686mg</name>
</gene>
<dbReference type="AlphaFoldDB" id="A0A067H5E3"/>
<protein>
    <recommendedName>
        <fullName evidence="5">Syntaxin N-terminal domain-containing protein</fullName>
    </recommendedName>
</protein>
<evidence type="ECO:0000313" key="3">
    <source>
        <dbReference type="EMBL" id="KDO87089.1"/>
    </source>
</evidence>
<dbReference type="GO" id="GO:0016020">
    <property type="term" value="C:membrane"/>
    <property type="evidence" value="ECO:0007669"/>
    <property type="project" value="InterPro"/>
</dbReference>
<reference evidence="3 4" key="1">
    <citation type="submission" date="2014-04" db="EMBL/GenBank/DDBJ databases">
        <authorList>
            <consortium name="International Citrus Genome Consortium"/>
            <person name="Gmitter F."/>
            <person name="Chen C."/>
            <person name="Farmerie W."/>
            <person name="Harkins T."/>
            <person name="Desany B."/>
            <person name="Mohiuddin M."/>
            <person name="Kodira C."/>
            <person name="Borodovsky M."/>
            <person name="Lomsadze A."/>
            <person name="Burns P."/>
            <person name="Jenkins J."/>
            <person name="Prochnik S."/>
            <person name="Shu S."/>
            <person name="Chapman J."/>
            <person name="Pitluck S."/>
            <person name="Schmutz J."/>
            <person name="Rokhsar D."/>
        </authorList>
    </citation>
    <scope>NUCLEOTIDE SEQUENCE</scope>
</reference>
<dbReference type="Proteomes" id="UP000027120">
    <property type="component" value="Unassembled WGS sequence"/>
</dbReference>
<feature type="region of interest" description="Disordered" evidence="2">
    <location>
        <begin position="1"/>
        <end position="34"/>
    </location>
</feature>
<feature type="region of interest" description="Disordered" evidence="2">
    <location>
        <begin position="49"/>
        <end position="68"/>
    </location>
</feature>
<evidence type="ECO:0000313" key="4">
    <source>
        <dbReference type="Proteomes" id="UP000027120"/>
    </source>
</evidence>
<keyword evidence="1" id="KW-0653">Protein transport</keyword>
<dbReference type="SUPFAM" id="SSF47661">
    <property type="entry name" value="t-snare proteins"/>
    <property type="match status" value="1"/>
</dbReference>